<name>A0AAV9WPM4_9PEZI</name>
<evidence type="ECO:0008006" key="12">
    <source>
        <dbReference type="Google" id="ProtNLM"/>
    </source>
</evidence>
<dbReference type="SMART" id="SM00356">
    <property type="entry name" value="ZnF_C3H1"/>
    <property type="match status" value="1"/>
</dbReference>
<dbReference type="Pfam" id="PF00642">
    <property type="entry name" value="zf-CCCH"/>
    <property type="match status" value="1"/>
</dbReference>
<evidence type="ECO:0000259" key="9">
    <source>
        <dbReference type="PROSITE" id="PS51266"/>
    </source>
</evidence>
<evidence type="ECO:0000313" key="10">
    <source>
        <dbReference type="EMBL" id="KAK6512234.1"/>
    </source>
</evidence>
<keyword evidence="3 5" id="KW-0862">Zinc</keyword>
<feature type="compositionally biased region" description="Basic residues" evidence="6">
    <location>
        <begin position="806"/>
        <end position="815"/>
    </location>
</feature>
<evidence type="ECO:0000256" key="4">
    <source>
        <dbReference type="PROSITE-ProRule" id="PRU00601"/>
    </source>
</evidence>
<dbReference type="SUPFAM" id="SSF161219">
    <property type="entry name" value="CHY zinc finger-like"/>
    <property type="match status" value="1"/>
</dbReference>
<dbReference type="InterPro" id="IPR037274">
    <property type="entry name" value="Znf_CHY_sf"/>
</dbReference>
<evidence type="ECO:0000259" key="7">
    <source>
        <dbReference type="PROSITE" id="PS50103"/>
    </source>
</evidence>
<dbReference type="Proteomes" id="UP001370758">
    <property type="component" value="Unassembled WGS sequence"/>
</dbReference>
<comment type="caution">
    <text evidence="10">The sequence shown here is derived from an EMBL/GenBank/DDBJ whole genome shotgun (WGS) entry which is preliminary data.</text>
</comment>
<dbReference type="PROSITE" id="PS50103">
    <property type="entry name" value="ZF_C3H1"/>
    <property type="match status" value="1"/>
</dbReference>
<feature type="region of interest" description="Disordered" evidence="6">
    <location>
        <begin position="793"/>
        <end position="815"/>
    </location>
</feature>
<dbReference type="InterPro" id="IPR008913">
    <property type="entry name" value="Znf_CHY"/>
</dbReference>
<feature type="compositionally biased region" description="Basic and acidic residues" evidence="6">
    <location>
        <begin position="794"/>
        <end position="805"/>
    </location>
</feature>
<evidence type="ECO:0000256" key="3">
    <source>
        <dbReference type="ARBA" id="ARBA00022833"/>
    </source>
</evidence>
<feature type="compositionally biased region" description="Basic and acidic residues" evidence="6">
    <location>
        <begin position="483"/>
        <end position="497"/>
    </location>
</feature>
<feature type="compositionally biased region" description="Low complexity" evidence="6">
    <location>
        <begin position="25"/>
        <end position="55"/>
    </location>
</feature>
<dbReference type="PROSITE" id="PS51266">
    <property type="entry name" value="ZF_CHY"/>
    <property type="match status" value="1"/>
</dbReference>
<evidence type="ECO:0000259" key="8">
    <source>
        <dbReference type="PROSITE" id="PS50908"/>
    </source>
</evidence>
<evidence type="ECO:0000256" key="5">
    <source>
        <dbReference type="PROSITE-ProRule" id="PRU00723"/>
    </source>
</evidence>
<keyword evidence="2 4" id="KW-0863">Zinc-finger</keyword>
<feature type="compositionally biased region" description="Acidic residues" evidence="6">
    <location>
        <begin position="498"/>
        <end position="521"/>
    </location>
</feature>
<dbReference type="SUPFAM" id="SSF90229">
    <property type="entry name" value="CCCH zinc finger"/>
    <property type="match status" value="1"/>
</dbReference>
<protein>
    <recommendedName>
        <fullName evidence="12">C3H1-type domain-containing protein</fullName>
    </recommendedName>
</protein>
<accession>A0AAV9WPM4</accession>
<proteinExistence type="predicted"/>
<gene>
    <name evidence="10" type="ORF">TWF481_001125</name>
</gene>
<dbReference type="AlphaFoldDB" id="A0AAV9WPM4"/>
<feature type="domain" description="CHY-type" evidence="9">
    <location>
        <begin position="714"/>
        <end position="780"/>
    </location>
</feature>
<dbReference type="EMBL" id="JAVHJL010000001">
    <property type="protein sequence ID" value="KAK6512234.1"/>
    <property type="molecule type" value="Genomic_DNA"/>
</dbReference>
<sequence>MADPLRTADDDFPVPLQQSAGSSMVAASTVAGDASAATSSSSSQTQTQARGQARAPKAPRPCKFYTTKAGCKNGDACPFSHDPELRKGNGGDRSPAQVSGPGQKDPTGDRQHQNPSTVRHTPRGVPGADALATRRHYPVVDPSKVVRRPAPAGESNPEVRRKNEIGQLRRRWGDSFQEVDQERGIYRLELKQSEDFPYDLDALRVELSIPLDYPKANAEGPSIKVLNEDIPKGHQFNIERGFSNLAKSASKTTRLLDLLNNLDKRLEEFLSSEKAATFKIVPNIGAVTQEVTKLDVNDYQLQIQEPVPQVPQAVKKPEPPKPIYTEAQREAARARRALETRQLEARFRQSSVFWKNSTGTIYKVPLEPRMKNMLPVGLLLLNAIDLRVPEPYPLEPCRIAFDRSFPESITKSIENGFLKRAQEKPEVSLMAQLNYLAQNMHNMVETVPEKPAQRLNVEAKPIPKDTPEAGPSTQTPTSPTVVEKPRIIIVEKTRPPEWELEDSESDSEELSSSDDEKEEQGESSQSLQQGSEASAPVFVSSIERGTSISFPDIKLKNIELLELKTINLTMKCTRCKTVADINNIKAKENKHSRPKLLGCEKCSSVIGIDFRREFIHENHTRAGFLDLSGCTVVDLLPSEFVPTCAGCSTTLTSGVQGVTRSQSMFANCRSCFAKMSLFIPEIRFLKISEDDVDLGAGGQVRRQKESLGLVAGTELPLKGRCAHYRKSTRWFRCNKVFPCDRCHDSSVEPRHPSEHANRMICGACSREQNYRPDDCAFCGHSFVSKNSGFWEGGKGTRDKTKMSRKDPRKYKRVNV</sequence>
<keyword evidence="11" id="KW-1185">Reference proteome</keyword>
<keyword evidence="1 5" id="KW-0479">Metal-binding</keyword>
<feature type="compositionally biased region" description="Basic and acidic residues" evidence="6">
    <location>
        <begin position="81"/>
        <end position="90"/>
    </location>
</feature>
<evidence type="ECO:0000256" key="1">
    <source>
        <dbReference type="ARBA" id="ARBA00022723"/>
    </source>
</evidence>
<dbReference type="PROSITE" id="PS50908">
    <property type="entry name" value="RWD"/>
    <property type="match status" value="1"/>
</dbReference>
<feature type="compositionally biased region" description="Low complexity" evidence="6">
    <location>
        <begin position="522"/>
        <end position="535"/>
    </location>
</feature>
<feature type="zinc finger region" description="C3H1-type" evidence="5">
    <location>
        <begin position="56"/>
        <end position="84"/>
    </location>
</feature>
<reference evidence="10 11" key="1">
    <citation type="submission" date="2023-08" db="EMBL/GenBank/DDBJ databases">
        <authorList>
            <person name="Palmer J.M."/>
        </authorList>
    </citation>
    <scope>NUCLEOTIDE SEQUENCE [LARGE SCALE GENOMIC DNA]</scope>
    <source>
        <strain evidence="10 11">TWF481</strain>
    </source>
</reference>
<dbReference type="InterPro" id="IPR006575">
    <property type="entry name" value="RWD_dom"/>
</dbReference>
<feature type="domain" description="RWD" evidence="8">
    <location>
        <begin position="163"/>
        <end position="269"/>
    </location>
</feature>
<feature type="domain" description="C3H1-type" evidence="7">
    <location>
        <begin position="56"/>
        <end position="84"/>
    </location>
</feature>
<dbReference type="GO" id="GO:0008270">
    <property type="term" value="F:zinc ion binding"/>
    <property type="evidence" value="ECO:0007669"/>
    <property type="project" value="UniProtKB-KW"/>
</dbReference>
<feature type="region of interest" description="Disordered" evidence="6">
    <location>
        <begin position="461"/>
        <end position="535"/>
    </location>
</feature>
<evidence type="ECO:0000313" key="11">
    <source>
        <dbReference type="Proteomes" id="UP001370758"/>
    </source>
</evidence>
<dbReference type="InterPro" id="IPR000571">
    <property type="entry name" value="Znf_CCCH"/>
</dbReference>
<feature type="region of interest" description="Disordered" evidence="6">
    <location>
        <begin position="1"/>
        <end position="162"/>
    </location>
</feature>
<evidence type="ECO:0000256" key="2">
    <source>
        <dbReference type="ARBA" id="ARBA00022771"/>
    </source>
</evidence>
<evidence type="ECO:0000256" key="6">
    <source>
        <dbReference type="SAM" id="MobiDB-lite"/>
    </source>
</evidence>
<dbReference type="InterPro" id="IPR036855">
    <property type="entry name" value="Znf_CCCH_sf"/>
</dbReference>
<organism evidence="10 11">
    <name type="scientific">Arthrobotrys musiformis</name>
    <dbReference type="NCBI Taxonomy" id="47236"/>
    <lineage>
        <taxon>Eukaryota</taxon>
        <taxon>Fungi</taxon>
        <taxon>Dikarya</taxon>
        <taxon>Ascomycota</taxon>
        <taxon>Pezizomycotina</taxon>
        <taxon>Orbiliomycetes</taxon>
        <taxon>Orbiliales</taxon>
        <taxon>Orbiliaceae</taxon>
        <taxon>Arthrobotrys</taxon>
    </lineage>
</organism>
<feature type="compositionally biased region" description="Low complexity" evidence="6">
    <location>
        <begin position="471"/>
        <end position="480"/>
    </location>
</feature>
<dbReference type="Gene3D" id="4.10.1000.10">
    <property type="entry name" value="Zinc finger, CCCH-type"/>
    <property type="match status" value="1"/>
</dbReference>